<name>D8SXU1_SELML</name>
<evidence type="ECO:0000313" key="1">
    <source>
        <dbReference type="EMBL" id="EFJ10954.1"/>
    </source>
</evidence>
<dbReference type="Gramene" id="EFJ10954">
    <property type="protein sequence ID" value="EFJ10954"/>
    <property type="gene ID" value="SELMODRAFT_73188"/>
</dbReference>
<dbReference type="STRING" id="88036.D8SXU1"/>
<evidence type="ECO:0000313" key="2">
    <source>
        <dbReference type="Proteomes" id="UP000001514"/>
    </source>
</evidence>
<dbReference type="OrthoDB" id="1687502at2759"/>
<dbReference type="PANTHER" id="PTHR31008">
    <property type="entry name" value="COP1-INTERACTING PROTEIN-RELATED"/>
    <property type="match status" value="1"/>
</dbReference>
<dbReference type="InParanoid" id="D8SXU1"/>
<proteinExistence type="predicted"/>
<keyword evidence="2" id="KW-1185">Reference proteome</keyword>
<protein>
    <submittedName>
        <fullName evidence="1">Uncharacterized protein</fullName>
    </submittedName>
</protein>
<reference evidence="1 2" key="1">
    <citation type="journal article" date="2011" name="Science">
        <title>The Selaginella genome identifies genetic changes associated with the evolution of vascular plants.</title>
        <authorList>
            <person name="Banks J.A."/>
            <person name="Nishiyama T."/>
            <person name="Hasebe M."/>
            <person name="Bowman J.L."/>
            <person name="Gribskov M."/>
            <person name="dePamphilis C."/>
            <person name="Albert V.A."/>
            <person name="Aono N."/>
            <person name="Aoyama T."/>
            <person name="Ambrose B.A."/>
            <person name="Ashton N.W."/>
            <person name="Axtell M.J."/>
            <person name="Barker E."/>
            <person name="Barker M.S."/>
            <person name="Bennetzen J.L."/>
            <person name="Bonawitz N.D."/>
            <person name="Chapple C."/>
            <person name="Cheng C."/>
            <person name="Correa L.G."/>
            <person name="Dacre M."/>
            <person name="DeBarry J."/>
            <person name="Dreyer I."/>
            <person name="Elias M."/>
            <person name="Engstrom E.M."/>
            <person name="Estelle M."/>
            <person name="Feng L."/>
            <person name="Finet C."/>
            <person name="Floyd S.K."/>
            <person name="Frommer W.B."/>
            <person name="Fujita T."/>
            <person name="Gramzow L."/>
            <person name="Gutensohn M."/>
            <person name="Harholt J."/>
            <person name="Hattori M."/>
            <person name="Heyl A."/>
            <person name="Hirai T."/>
            <person name="Hiwatashi Y."/>
            <person name="Ishikawa M."/>
            <person name="Iwata M."/>
            <person name="Karol K.G."/>
            <person name="Koehler B."/>
            <person name="Kolukisaoglu U."/>
            <person name="Kubo M."/>
            <person name="Kurata T."/>
            <person name="Lalonde S."/>
            <person name="Li K."/>
            <person name="Li Y."/>
            <person name="Litt A."/>
            <person name="Lyons E."/>
            <person name="Manning G."/>
            <person name="Maruyama T."/>
            <person name="Michael T.P."/>
            <person name="Mikami K."/>
            <person name="Miyazaki S."/>
            <person name="Morinaga S."/>
            <person name="Murata T."/>
            <person name="Mueller-Roeber B."/>
            <person name="Nelson D.R."/>
            <person name="Obara M."/>
            <person name="Oguri Y."/>
            <person name="Olmstead R.G."/>
            <person name="Onodera N."/>
            <person name="Petersen B.L."/>
            <person name="Pils B."/>
            <person name="Prigge M."/>
            <person name="Rensing S.A."/>
            <person name="Riano-Pachon D.M."/>
            <person name="Roberts A.W."/>
            <person name="Sato Y."/>
            <person name="Scheller H.V."/>
            <person name="Schulz B."/>
            <person name="Schulz C."/>
            <person name="Shakirov E.V."/>
            <person name="Shibagaki N."/>
            <person name="Shinohara N."/>
            <person name="Shippen D.E."/>
            <person name="Soerensen I."/>
            <person name="Sotooka R."/>
            <person name="Sugimoto N."/>
            <person name="Sugita M."/>
            <person name="Sumikawa N."/>
            <person name="Tanurdzic M."/>
            <person name="Theissen G."/>
            <person name="Ulvskov P."/>
            <person name="Wakazuki S."/>
            <person name="Weng J.K."/>
            <person name="Willats W.W."/>
            <person name="Wipf D."/>
            <person name="Wolf P.G."/>
            <person name="Yang L."/>
            <person name="Zimmer A.D."/>
            <person name="Zhu Q."/>
            <person name="Mitros T."/>
            <person name="Hellsten U."/>
            <person name="Loque D."/>
            <person name="Otillar R."/>
            <person name="Salamov A."/>
            <person name="Schmutz J."/>
            <person name="Shapiro H."/>
            <person name="Lindquist E."/>
            <person name="Lucas S."/>
            <person name="Rokhsar D."/>
            <person name="Grigoriev I.V."/>
        </authorList>
    </citation>
    <scope>NUCLEOTIDE SEQUENCE [LARGE SCALE GENOMIC DNA]</scope>
</reference>
<dbReference type="AlphaFoldDB" id="D8SXU1"/>
<dbReference type="KEGG" id="smo:SELMODRAFT_73188"/>
<dbReference type="HOGENOM" id="CLU_2747664_0_0_1"/>
<dbReference type="EMBL" id="GL377651">
    <property type="protein sequence ID" value="EFJ10954.1"/>
    <property type="molecule type" value="Genomic_DNA"/>
</dbReference>
<feature type="non-terminal residue" evidence="1">
    <location>
        <position position="71"/>
    </location>
</feature>
<sequence>LWVAAGSETEKLASGSLKPFLSHLKAAQEQIALGQTSITLQVPSNAQTLWFTKGTIERFVRFVTTPDVLER</sequence>
<dbReference type="Proteomes" id="UP000001514">
    <property type="component" value="Unassembled WGS sequence"/>
</dbReference>
<organism evidence="2">
    <name type="scientific">Selaginella moellendorffii</name>
    <name type="common">Spikemoss</name>
    <dbReference type="NCBI Taxonomy" id="88036"/>
    <lineage>
        <taxon>Eukaryota</taxon>
        <taxon>Viridiplantae</taxon>
        <taxon>Streptophyta</taxon>
        <taxon>Embryophyta</taxon>
        <taxon>Tracheophyta</taxon>
        <taxon>Lycopodiopsida</taxon>
        <taxon>Selaginellales</taxon>
        <taxon>Selaginellaceae</taxon>
        <taxon>Selaginella</taxon>
    </lineage>
</organism>
<gene>
    <name evidence="1" type="ORF">SELMODRAFT_73188</name>
</gene>
<dbReference type="PANTHER" id="PTHR31008:SF2">
    <property type="entry name" value="COP1-INTERACTING PROTEIN-LIKE PROTEIN"/>
    <property type="match status" value="1"/>
</dbReference>
<feature type="non-terminal residue" evidence="1">
    <location>
        <position position="1"/>
    </location>
</feature>
<accession>D8SXU1</accession>